<dbReference type="PANTHER" id="PTHR42891:SF1">
    <property type="entry name" value="D-GLYCERO-BETA-D-MANNO-HEPTOSE-1,7-BISPHOSPHATE 7-PHOSPHATASE"/>
    <property type="match status" value="1"/>
</dbReference>
<evidence type="ECO:0000256" key="7">
    <source>
        <dbReference type="PIRNR" id="PIRNR004682"/>
    </source>
</evidence>
<dbReference type="Pfam" id="PF13242">
    <property type="entry name" value="Hydrolase_like"/>
    <property type="match status" value="1"/>
</dbReference>
<dbReference type="Proteomes" id="UP001139450">
    <property type="component" value="Unassembled WGS sequence"/>
</dbReference>
<feature type="site" description="Contributes to substrate recognition" evidence="9">
    <location>
        <position position="108"/>
    </location>
</feature>
<evidence type="ECO:0000256" key="10">
    <source>
        <dbReference type="PIRSR" id="PIRSR004682-4"/>
    </source>
</evidence>
<comment type="caution">
    <text evidence="11">The sequence shown here is derived from an EMBL/GenBank/DDBJ whole genome shotgun (WGS) entry which is preliminary data.</text>
</comment>
<dbReference type="GO" id="GO:0005737">
    <property type="term" value="C:cytoplasm"/>
    <property type="evidence" value="ECO:0007669"/>
    <property type="project" value="UniProtKB-SubCell"/>
</dbReference>
<dbReference type="InterPro" id="IPR006543">
    <property type="entry name" value="Histidinol-phos"/>
</dbReference>
<dbReference type="Gene3D" id="3.40.50.1000">
    <property type="entry name" value="HAD superfamily/HAD-like"/>
    <property type="match status" value="1"/>
</dbReference>
<dbReference type="EC" id="3.1.3.-" evidence="7"/>
<dbReference type="PIRSF" id="PIRSF004682">
    <property type="entry name" value="GmhB"/>
    <property type="match status" value="1"/>
</dbReference>
<sequence>MTYKAVFLDKDNTLIDDIPYNVNPALITLKPGAIAGLRLLQDKGFKLIIISNQAGVAKGYFREEALADVERRICELLMEYGIHLTGFYYCPHHPEGSVADYAIACHCRKPLPGMLIEAAEKHHVDLSESWMVGDILNDVEAGNRAGCRTILIDNGGETEWIKDNEYREPEQVFNNLAYAAHYIATALPKKRSA</sequence>
<feature type="binding site" evidence="10">
    <location>
        <position position="107"/>
    </location>
    <ligand>
        <name>Zn(2+)</name>
        <dbReference type="ChEBI" id="CHEBI:29105"/>
    </ligand>
</feature>
<comment type="cofactor">
    <cofactor evidence="10">
        <name>Zn(2+)</name>
        <dbReference type="ChEBI" id="CHEBI:29105"/>
    </cofactor>
</comment>
<keyword evidence="10" id="KW-0862">Zinc</keyword>
<dbReference type="InterPro" id="IPR036412">
    <property type="entry name" value="HAD-like_sf"/>
</dbReference>
<evidence type="ECO:0000256" key="1">
    <source>
        <dbReference type="ARBA" id="ARBA00004496"/>
    </source>
</evidence>
<dbReference type="InterPro" id="IPR004446">
    <property type="entry name" value="Heptose_bisP_phosphatase"/>
</dbReference>
<evidence type="ECO:0000313" key="12">
    <source>
        <dbReference type="Proteomes" id="UP001139450"/>
    </source>
</evidence>
<evidence type="ECO:0000256" key="2">
    <source>
        <dbReference type="ARBA" id="ARBA00022490"/>
    </source>
</evidence>
<dbReference type="NCBIfam" id="TIGR01656">
    <property type="entry name" value="Histidinol-ppas"/>
    <property type="match status" value="1"/>
</dbReference>
<feature type="site" description="Stabilizes the phosphoryl group" evidence="9">
    <location>
        <position position="109"/>
    </location>
</feature>
<gene>
    <name evidence="11" type="ORF">MUY27_03135</name>
</gene>
<dbReference type="InterPro" id="IPR023214">
    <property type="entry name" value="HAD_sf"/>
</dbReference>
<keyword evidence="2 7" id="KW-0963">Cytoplasm</keyword>
<dbReference type="NCBIfam" id="TIGR01662">
    <property type="entry name" value="HAD-SF-IIIA"/>
    <property type="match status" value="1"/>
</dbReference>
<comment type="similarity">
    <text evidence="7">Belongs to the gmhB family.</text>
</comment>
<feature type="active site" description="Nucleophile" evidence="8">
    <location>
        <position position="11"/>
    </location>
</feature>
<feature type="binding site" evidence="10">
    <location>
        <position position="105"/>
    </location>
    <ligand>
        <name>Zn(2+)</name>
        <dbReference type="ChEBI" id="CHEBI:29105"/>
    </ligand>
</feature>
<feature type="binding site" evidence="10">
    <location>
        <position position="134"/>
    </location>
    <ligand>
        <name>Mg(2+)</name>
        <dbReference type="ChEBI" id="CHEBI:18420"/>
    </ligand>
</feature>
<feature type="binding site" evidence="10">
    <location>
        <position position="9"/>
    </location>
    <ligand>
        <name>Mg(2+)</name>
        <dbReference type="ChEBI" id="CHEBI:18420"/>
    </ligand>
</feature>
<dbReference type="GO" id="GO:0046872">
    <property type="term" value="F:metal ion binding"/>
    <property type="evidence" value="ECO:0007669"/>
    <property type="project" value="UniProtKB-KW"/>
</dbReference>
<dbReference type="GO" id="GO:0016791">
    <property type="term" value="F:phosphatase activity"/>
    <property type="evidence" value="ECO:0007669"/>
    <property type="project" value="InterPro"/>
</dbReference>
<evidence type="ECO:0000256" key="6">
    <source>
        <dbReference type="ARBA" id="ARBA00031828"/>
    </source>
</evidence>
<dbReference type="EMBL" id="JALJEJ010000001">
    <property type="protein sequence ID" value="MCJ8208686.1"/>
    <property type="molecule type" value="Genomic_DNA"/>
</dbReference>
<feature type="active site" description="Nucleophile" evidence="8">
    <location>
        <position position="9"/>
    </location>
</feature>
<comment type="cofactor">
    <cofactor evidence="10">
        <name>Mg(2+)</name>
        <dbReference type="ChEBI" id="CHEBI:18420"/>
    </cofactor>
</comment>
<proteinExistence type="inferred from homology"/>
<protein>
    <recommendedName>
        <fullName evidence="6 7">D,D-heptose 1,7-bisphosphate phosphatase</fullName>
        <ecNumber evidence="7">3.1.3.-</ecNumber>
    </recommendedName>
</protein>
<evidence type="ECO:0000256" key="9">
    <source>
        <dbReference type="PIRSR" id="PIRSR004682-3"/>
    </source>
</evidence>
<feature type="binding site" evidence="10">
    <location>
        <position position="11"/>
    </location>
    <ligand>
        <name>Mg(2+)</name>
        <dbReference type="ChEBI" id="CHEBI:18420"/>
    </ligand>
</feature>
<evidence type="ECO:0000256" key="4">
    <source>
        <dbReference type="ARBA" id="ARBA00022801"/>
    </source>
</evidence>
<dbReference type="SUPFAM" id="SSF56784">
    <property type="entry name" value="HAD-like"/>
    <property type="match status" value="1"/>
</dbReference>
<feature type="binding site" evidence="10">
    <location>
        <position position="92"/>
    </location>
    <ligand>
        <name>Zn(2+)</name>
        <dbReference type="ChEBI" id="CHEBI:29105"/>
    </ligand>
</feature>
<evidence type="ECO:0000256" key="3">
    <source>
        <dbReference type="ARBA" id="ARBA00022723"/>
    </source>
</evidence>
<feature type="binding site" evidence="10">
    <location>
        <position position="90"/>
    </location>
    <ligand>
        <name>Zn(2+)</name>
        <dbReference type="ChEBI" id="CHEBI:29105"/>
    </ligand>
</feature>
<organism evidence="11 12">
    <name type="scientific">Mucilaginibacter straminoryzae</name>
    <dbReference type="NCBI Taxonomy" id="2932774"/>
    <lineage>
        <taxon>Bacteria</taxon>
        <taxon>Pseudomonadati</taxon>
        <taxon>Bacteroidota</taxon>
        <taxon>Sphingobacteriia</taxon>
        <taxon>Sphingobacteriales</taxon>
        <taxon>Sphingobacteriaceae</taxon>
        <taxon>Mucilaginibacter</taxon>
    </lineage>
</organism>
<reference evidence="11" key="1">
    <citation type="submission" date="2022-04" db="EMBL/GenBank/DDBJ databases">
        <title>Mucilaginibacter sp. RS28 isolated from freshwater.</title>
        <authorList>
            <person name="Ko S.-R."/>
        </authorList>
    </citation>
    <scope>NUCLEOTIDE SEQUENCE</scope>
    <source>
        <strain evidence="11">RS28</strain>
    </source>
</reference>
<dbReference type="AlphaFoldDB" id="A0A9X1X138"/>
<keyword evidence="10" id="KW-0460">Magnesium</keyword>
<accession>A0A9X1X138</accession>
<keyword evidence="4 7" id="KW-0378">Hydrolase</keyword>
<dbReference type="GO" id="GO:0005975">
    <property type="term" value="P:carbohydrate metabolic process"/>
    <property type="evidence" value="ECO:0007669"/>
    <property type="project" value="InterPro"/>
</dbReference>
<evidence type="ECO:0000256" key="5">
    <source>
        <dbReference type="ARBA" id="ARBA00023277"/>
    </source>
</evidence>
<dbReference type="PANTHER" id="PTHR42891">
    <property type="entry name" value="D-GLYCERO-BETA-D-MANNO-HEPTOSE-1,7-BISPHOSPHATE 7-PHOSPHATASE"/>
    <property type="match status" value="1"/>
</dbReference>
<keyword evidence="5 7" id="KW-0119">Carbohydrate metabolism</keyword>
<evidence type="ECO:0000313" key="11">
    <source>
        <dbReference type="EMBL" id="MCJ8208686.1"/>
    </source>
</evidence>
<keyword evidence="3 10" id="KW-0479">Metal-binding</keyword>
<dbReference type="InterPro" id="IPR006549">
    <property type="entry name" value="HAD-SF_hydro_IIIA"/>
</dbReference>
<feature type="site" description="Stabilizes the phosphoryl group" evidence="9">
    <location>
        <position position="51"/>
    </location>
</feature>
<name>A0A9X1X138_9SPHI</name>
<dbReference type="RefSeq" id="WP_245128515.1">
    <property type="nucleotide sequence ID" value="NZ_JALJEJ010000001.1"/>
</dbReference>
<evidence type="ECO:0000256" key="8">
    <source>
        <dbReference type="PIRSR" id="PIRSR004682-1"/>
    </source>
</evidence>
<keyword evidence="12" id="KW-1185">Reference proteome</keyword>
<dbReference type="CDD" id="cd07503">
    <property type="entry name" value="HAD_HisB-N"/>
    <property type="match status" value="1"/>
</dbReference>
<comment type="subcellular location">
    <subcellularLocation>
        <location evidence="1 7">Cytoplasm</location>
    </subcellularLocation>
</comment>